<dbReference type="CDD" id="cd00680">
    <property type="entry name" value="RHO_alpha_C"/>
    <property type="match status" value="1"/>
</dbReference>
<dbReference type="GO" id="GO:0051213">
    <property type="term" value="F:dioxygenase activity"/>
    <property type="evidence" value="ECO:0007669"/>
    <property type="project" value="UniProtKB-KW"/>
</dbReference>
<keyword evidence="8" id="KW-0223">Dioxygenase</keyword>
<dbReference type="GO" id="GO:0005506">
    <property type="term" value="F:iron ion binding"/>
    <property type="evidence" value="ECO:0007669"/>
    <property type="project" value="InterPro"/>
</dbReference>
<dbReference type="PRINTS" id="PR00090">
    <property type="entry name" value="RNGDIOXGNASE"/>
</dbReference>
<sequence>MLGLKEAMQPLSDGGLTVDSQTIARIKSGMAYEKDRDGPPPGFPAFPPIPSARYVDEDFNTLEMDRMWKRSWVYACHASELPDRGSFILWRKLGSPIVIVRGKDDTIRAFYNTCRHRGAPLVKEDSGKLNRFVCGYHAWTYSLDGDLVGLRDERDFPDFDRSCHNLIQVSCESFGNWVFVNCDPEAEPLMDYLGPVADEMAEFQPDKIRLAHKAEYEIPCNVKVLLDAFLETYHLKSIHQKTVDRFLDHMGTTIELWAKGHSRMVTPNRRPEWKDPGVAGLPEIDTVGEIARDSNVSYNIYPNIVCPPSPTGMPFIIFWPKSVNSMTLECIWFSPDWGDGPLPDIWKARLDNFERILEEDTQFAPQIQASVESDGFRGIPLSYQERRIYHWHEELDRRIGADHAREGVSVELLLEPYVTKPGMSSAAE</sequence>
<dbReference type="Gene3D" id="2.102.10.10">
    <property type="entry name" value="Rieske [2Fe-2S] iron-sulphur domain"/>
    <property type="match status" value="1"/>
</dbReference>
<evidence type="ECO:0000313" key="8">
    <source>
        <dbReference type="EMBL" id="RMB12106.1"/>
    </source>
</evidence>
<reference evidence="8 9" key="1">
    <citation type="submission" date="2018-10" db="EMBL/GenBank/DDBJ databases">
        <title>Genomic Encyclopedia of Archaeal and Bacterial Type Strains, Phase II (KMG-II): from individual species to whole genera.</title>
        <authorList>
            <person name="Goeker M."/>
        </authorList>
    </citation>
    <scope>NUCLEOTIDE SEQUENCE [LARGE SCALE GENOMIC DNA]</scope>
    <source>
        <strain evidence="8 9">DSM 25217</strain>
    </source>
</reference>
<dbReference type="SUPFAM" id="SSF50022">
    <property type="entry name" value="ISP domain"/>
    <property type="match status" value="1"/>
</dbReference>
<evidence type="ECO:0000313" key="9">
    <source>
        <dbReference type="Proteomes" id="UP000271227"/>
    </source>
</evidence>
<dbReference type="Proteomes" id="UP000271227">
    <property type="component" value="Unassembled WGS sequence"/>
</dbReference>
<evidence type="ECO:0000256" key="5">
    <source>
        <dbReference type="ARBA" id="ARBA00023004"/>
    </source>
</evidence>
<dbReference type="Gene3D" id="3.90.380.10">
    <property type="entry name" value="Naphthalene 1,2-dioxygenase Alpha Subunit, Chain A, domain 1"/>
    <property type="match status" value="1"/>
</dbReference>
<dbReference type="EMBL" id="REFR01000009">
    <property type="protein sequence ID" value="RMB12106.1"/>
    <property type="molecule type" value="Genomic_DNA"/>
</dbReference>
<dbReference type="InterPro" id="IPR001663">
    <property type="entry name" value="Rng_hydr_dOase-A"/>
</dbReference>
<dbReference type="InterPro" id="IPR015879">
    <property type="entry name" value="Ring_hydroxy_dOase_asu_C_dom"/>
</dbReference>
<comment type="cofactor">
    <cofactor evidence="1">
        <name>Fe cation</name>
        <dbReference type="ChEBI" id="CHEBI:24875"/>
    </cofactor>
</comment>
<dbReference type="PROSITE" id="PS51296">
    <property type="entry name" value="RIESKE"/>
    <property type="match status" value="1"/>
</dbReference>
<keyword evidence="2" id="KW-0001">2Fe-2S</keyword>
<dbReference type="CDD" id="cd03469">
    <property type="entry name" value="Rieske_RO_Alpha_N"/>
    <property type="match status" value="1"/>
</dbReference>
<name>A0A3M0CXA8_9PROT</name>
<protein>
    <submittedName>
        <fullName evidence="8">Phenylpropionate dioxygenase-like ring-hydroxylating dioxygenase large terminal subunit</fullName>
    </submittedName>
</protein>
<evidence type="ECO:0000256" key="3">
    <source>
        <dbReference type="ARBA" id="ARBA00022723"/>
    </source>
</evidence>
<dbReference type="SUPFAM" id="SSF55961">
    <property type="entry name" value="Bet v1-like"/>
    <property type="match status" value="1"/>
</dbReference>
<proteinExistence type="predicted"/>
<feature type="domain" description="Rieske" evidence="7">
    <location>
        <begin position="73"/>
        <end position="180"/>
    </location>
</feature>
<evidence type="ECO:0000256" key="4">
    <source>
        <dbReference type="ARBA" id="ARBA00023002"/>
    </source>
</evidence>
<comment type="caution">
    <text evidence="8">The sequence shown here is derived from an EMBL/GenBank/DDBJ whole genome shotgun (WGS) entry which is preliminary data.</text>
</comment>
<evidence type="ECO:0000256" key="6">
    <source>
        <dbReference type="ARBA" id="ARBA00023014"/>
    </source>
</evidence>
<dbReference type="AlphaFoldDB" id="A0A3M0CXA8"/>
<organism evidence="8 9">
    <name type="scientific">Eilatimonas milleporae</name>
    <dbReference type="NCBI Taxonomy" id="911205"/>
    <lineage>
        <taxon>Bacteria</taxon>
        <taxon>Pseudomonadati</taxon>
        <taxon>Pseudomonadota</taxon>
        <taxon>Alphaproteobacteria</taxon>
        <taxon>Kordiimonadales</taxon>
        <taxon>Kordiimonadaceae</taxon>
        <taxon>Eilatimonas</taxon>
    </lineage>
</organism>
<dbReference type="GO" id="GO:0051537">
    <property type="term" value="F:2 iron, 2 sulfur cluster binding"/>
    <property type="evidence" value="ECO:0007669"/>
    <property type="project" value="UniProtKB-KW"/>
</dbReference>
<keyword evidence="6" id="KW-0411">Iron-sulfur</keyword>
<dbReference type="Pfam" id="PF00848">
    <property type="entry name" value="Ring_hydroxyl_A"/>
    <property type="match status" value="1"/>
</dbReference>
<gene>
    <name evidence="8" type="ORF">BXY39_0596</name>
</gene>
<evidence type="ECO:0000259" key="7">
    <source>
        <dbReference type="PROSITE" id="PS51296"/>
    </source>
</evidence>
<dbReference type="Pfam" id="PF00355">
    <property type="entry name" value="Rieske"/>
    <property type="match status" value="1"/>
</dbReference>
<dbReference type="PANTHER" id="PTHR43756:SF5">
    <property type="entry name" value="CHOLINE MONOOXYGENASE, CHLOROPLASTIC"/>
    <property type="match status" value="1"/>
</dbReference>
<keyword evidence="4" id="KW-0560">Oxidoreductase</keyword>
<keyword evidence="3" id="KW-0479">Metal-binding</keyword>
<dbReference type="InterPro" id="IPR017941">
    <property type="entry name" value="Rieske_2Fe-2S"/>
</dbReference>
<dbReference type="PANTHER" id="PTHR43756">
    <property type="entry name" value="CHOLINE MONOOXYGENASE, CHLOROPLASTIC"/>
    <property type="match status" value="1"/>
</dbReference>
<keyword evidence="9" id="KW-1185">Reference proteome</keyword>
<keyword evidence="5" id="KW-0408">Iron</keyword>
<dbReference type="InterPro" id="IPR036922">
    <property type="entry name" value="Rieske_2Fe-2S_sf"/>
</dbReference>
<dbReference type="InParanoid" id="A0A3M0CXA8"/>
<evidence type="ECO:0000256" key="1">
    <source>
        <dbReference type="ARBA" id="ARBA00001962"/>
    </source>
</evidence>
<accession>A0A3M0CXA8</accession>
<evidence type="ECO:0000256" key="2">
    <source>
        <dbReference type="ARBA" id="ARBA00022714"/>
    </source>
</evidence>